<gene>
    <name evidence="8" type="ORF">EV44_g1242</name>
</gene>
<evidence type="ECO:0000256" key="5">
    <source>
        <dbReference type="ARBA" id="ARBA00037982"/>
    </source>
</evidence>
<feature type="compositionally biased region" description="Low complexity" evidence="6">
    <location>
        <begin position="102"/>
        <end position="124"/>
    </location>
</feature>
<feature type="region of interest" description="Disordered" evidence="6">
    <location>
        <begin position="101"/>
        <end position="126"/>
    </location>
</feature>
<comment type="similarity">
    <text evidence="5">Belongs to the protein kinase superfamily. Ser/Thr protein kinase family. GCN2 subfamily.</text>
</comment>
<feature type="domain" description="Protein kinase" evidence="7">
    <location>
        <begin position="707"/>
        <end position="1055"/>
    </location>
</feature>
<dbReference type="Pfam" id="PF00069">
    <property type="entry name" value="Pkinase"/>
    <property type="match status" value="1"/>
</dbReference>
<evidence type="ECO:0000313" key="9">
    <source>
        <dbReference type="Proteomes" id="UP000030854"/>
    </source>
</evidence>
<dbReference type="PANTHER" id="PTHR11042">
    <property type="entry name" value="EUKARYOTIC TRANSLATION INITIATION FACTOR 2-ALPHA KINASE EIF2-ALPHA KINASE -RELATED"/>
    <property type="match status" value="1"/>
</dbReference>
<feature type="region of interest" description="Disordered" evidence="6">
    <location>
        <begin position="375"/>
        <end position="409"/>
    </location>
</feature>
<feature type="region of interest" description="Disordered" evidence="6">
    <location>
        <begin position="320"/>
        <end position="361"/>
    </location>
</feature>
<proteinExistence type="inferred from homology"/>
<reference evidence="8 9" key="1">
    <citation type="journal article" date="2014" name="BMC Genomics">
        <title>Adaptive genomic structural variation in the grape powdery mildew pathogen, Erysiphe necator.</title>
        <authorList>
            <person name="Jones L."/>
            <person name="Riaz S."/>
            <person name="Morales-Cruz A."/>
            <person name="Amrine K.C."/>
            <person name="McGuire B."/>
            <person name="Gubler W.D."/>
            <person name="Walker M.A."/>
            <person name="Cantu D."/>
        </authorList>
    </citation>
    <scope>NUCLEOTIDE SEQUENCE [LARGE SCALE GENOMIC DNA]</scope>
    <source>
        <strain evidence="9">c</strain>
    </source>
</reference>
<feature type="compositionally biased region" description="Low complexity" evidence="6">
    <location>
        <begin position="273"/>
        <end position="292"/>
    </location>
</feature>
<evidence type="ECO:0000256" key="3">
    <source>
        <dbReference type="ARBA" id="ARBA00022777"/>
    </source>
</evidence>
<evidence type="ECO:0000256" key="1">
    <source>
        <dbReference type="ARBA" id="ARBA00022679"/>
    </source>
</evidence>
<dbReference type="SUPFAM" id="SSF56112">
    <property type="entry name" value="Protein kinase-like (PK-like)"/>
    <property type="match status" value="1"/>
</dbReference>
<name>A0A0B1NY40_UNCNE</name>
<feature type="compositionally biased region" description="Low complexity" evidence="6">
    <location>
        <begin position="383"/>
        <end position="393"/>
    </location>
</feature>
<keyword evidence="2" id="KW-0547">Nucleotide-binding</keyword>
<evidence type="ECO:0000256" key="6">
    <source>
        <dbReference type="SAM" id="MobiDB-lite"/>
    </source>
</evidence>
<keyword evidence="3" id="KW-0418">Kinase</keyword>
<protein>
    <recommendedName>
        <fullName evidence="7">Protein kinase domain-containing protein</fullName>
    </recommendedName>
</protein>
<dbReference type="GO" id="GO:0005737">
    <property type="term" value="C:cytoplasm"/>
    <property type="evidence" value="ECO:0007669"/>
    <property type="project" value="TreeGrafter"/>
</dbReference>
<dbReference type="EMBL" id="JNVN01003495">
    <property type="protein sequence ID" value="KHJ30873.1"/>
    <property type="molecule type" value="Genomic_DNA"/>
</dbReference>
<dbReference type="PANTHER" id="PTHR11042:SF196">
    <property type="entry name" value="MITOSIS INHIBITOR PROTEIN KINASE SWE1"/>
    <property type="match status" value="1"/>
</dbReference>
<dbReference type="FunFam" id="1.10.510.10:FF:000536">
    <property type="entry name" value="Cyclin-dependent kinase WEE1"/>
    <property type="match status" value="1"/>
</dbReference>
<dbReference type="PROSITE" id="PS50011">
    <property type="entry name" value="PROTEIN_KINASE_DOM"/>
    <property type="match status" value="1"/>
</dbReference>
<accession>A0A0B1NY40</accession>
<dbReference type="Proteomes" id="UP000030854">
    <property type="component" value="Unassembled WGS sequence"/>
</dbReference>
<feature type="compositionally biased region" description="Basic and acidic residues" evidence="6">
    <location>
        <begin position="400"/>
        <end position="409"/>
    </location>
</feature>
<dbReference type="Gene3D" id="1.10.510.10">
    <property type="entry name" value="Transferase(Phosphotransferase) domain 1"/>
    <property type="match status" value="1"/>
</dbReference>
<dbReference type="InterPro" id="IPR011009">
    <property type="entry name" value="Kinase-like_dom_sf"/>
</dbReference>
<dbReference type="GO" id="GO:0005634">
    <property type="term" value="C:nucleus"/>
    <property type="evidence" value="ECO:0007669"/>
    <property type="project" value="TreeGrafter"/>
</dbReference>
<evidence type="ECO:0000313" key="8">
    <source>
        <dbReference type="EMBL" id="KHJ30873.1"/>
    </source>
</evidence>
<keyword evidence="4" id="KW-0067">ATP-binding</keyword>
<evidence type="ECO:0000259" key="7">
    <source>
        <dbReference type="PROSITE" id="PS50011"/>
    </source>
</evidence>
<dbReference type="HOGENOM" id="CLU_009707_0_0_1"/>
<evidence type="ECO:0000256" key="4">
    <source>
        <dbReference type="ARBA" id="ARBA00022840"/>
    </source>
</evidence>
<dbReference type="SMART" id="SM00220">
    <property type="entry name" value="S_TKc"/>
    <property type="match status" value="1"/>
</dbReference>
<dbReference type="PROSITE" id="PS00108">
    <property type="entry name" value="PROTEIN_KINASE_ST"/>
    <property type="match status" value="1"/>
</dbReference>
<feature type="compositionally biased region" description="Low complexity" evidence="6">
    <location>
        <begin position="36"/>
        <end position="66"/>
    </location>
</feature>
<keyword evidence="9" id="KW-1185">Reference proteome</keyword>
<feature type="region of interest" description="Disordered" evidence="6">
    <location>
        <begin position="272"/>
        <end position="301"/>
    </location>
</feature>
<dbReference type="OMA" id="DSIVRWM"/>
<dbReference type="InterPro" id="IPR000719">
    <property type="entry name" value="Prot_kinase_dom"/>
</dbReference>
<evidence type="ECO:0000256" key="2">
    <source>
        <dbReference type="ARBA" id="ARBA00022741"/>
    </source>
</evidence>
<dbReference type="AlphaFoldDB" id="A0A0B1NY40"/>
<dbReference type="GO" id="GO:0005524">
    <property type="term" value="F:ATP binding"/>
    <property type="evidence" value="ECO:0007669"/>
    <property type="project" value="UniProtKB-KW"/>
</dbReference>
<dbReference type="InterPro" id="IPR008271">
    <property type="entry name" value="Ser/Thr_kinase_AS"/>
</dbReference>
<sequence>MPYSNGGGGTLTLPSPTHVHHVDVTSAVRSLRRSLSRSPSKFRLITKSPSPSSKSPLSPSSLSSPKRASINSIIASVTPGNTPHTPSPLAVPFPPSVKLALRSSSRTKPAATRSSSRTRASPKSPIKRALNRKIETSYTALSLPAECSSEQENNVNTSTTESAIVEQNTAKIPMNLETNYLVNHPLSRLGGDCSNDTSSNLQTSSPLKRSDAIMNIDQASLGSPVAKRRSLHGSANFGHDFNVFDHGPSASEIHEDLNPEYELSSASFMTDNQSFSSLPKRSSSLRKSTLQQRHGEKKSLGRRHAVQLLAAQQAANVAANNCSPPVLTPSYTKNRPRLSLDQFMPPAPRESPFSNKGSLPNASSHLVNQICHQPHPLSRTMTNTSSCSNSVDESSNHLSNLDERRPKLDFSKSLPAGALRPFKLSTQNNEDDSFATPQNYKLVKPLPAAFASTGLISKVNRNPEEPLTHRGCSKSNVPDTPCKKHFNGFATHPAAMPGSAIAKARHIRHSFGTPSTPFNVHGNPGTSTYGLGNGVFGSAFVGQDISRRSSFLSLDGEESISPESKCGVQSMADLELPPTPTKQALVLEQDYGSPSTNRNVSTSIGHGLIGRLSKGKSTSYKRTDLMDCLSSQMNQESIAPPDPSGLRISNHRKSKITSTAHISEIPPATPTAGRDYHFKVKGSRTLSTTPNSTFTQSEVDDSLTSKFEKVEMIGTGQFSYVFRVTEKDSSQDSKPSSLPMPDRVFAVKKSRQPFQGIKDRERKLQEVNVLKALGHSDHIVHLLDTWEDKNHLYIQTEFCEEGSMDLFLSQVGRKGRLDDFRIWKILLELGLGLKHIHDFGFIHLDLKPANVLITFEGVLKIADFGIATAWPAQPGIEGEGDREYIGPEILEGIYDKPADVFSLGLMMLEIAGNVQLPDNGPTWQRLRSGDVSDVPSLTWSSDNHTRRDATGTPIDDNELALGSLGSDDDIETEFGSPSISGRRRNYGRSCRSLSHDPSNLFGSMRRGELHKAPNFMTDMYHQNSLDQLVRWMITPNPNHRPVVHELLQSEGVLWVETRRRAGATVYEGNWGPSDEVLSDDTEMRDI</sequence>
<dbReference type="InterPro" id="IPR050339">
    <property type="entry name" value="CC_SR_Kinase"/>
</dbReference>
<dbReference type="STRING" id="52586.A0A0B1NY40"/>
<feature type="compositionally biased region" description="Polar residues" evidence="6">
    <location>
        <begin position="352"/>
        <end position="361"/>
    </location>
</feature>
<comment type="caution">
    <text evidence="8">The sequence shown here is derived from an EMBL/GenBank/DDBJ whole genome shotgun (WGS) entry which is preliminary data.</text>
</comment>
<dbReference type="FunFam" id="3.30.200.20:FF:000611">
    <property type="entry name" value="Protein kinase, putative"/>
    <property type="match status" value="1"/>
</dbReference>
<organism evidence="8 9">
    <name type="scientific">Uncinula necator</name>
    <name type="common">Grape powdery mildew</name>
    <dbReference type="NCBI Taxonomy" id="52586"/>
    <lineage>
        <taxon>Eukaryota</taxon>
        <taxon>Fungi</taxon>
        <taxon>Dikarya</taxon>
        <taxon>Ascomycota</taxon>
        <taxon>Pezizomycotina</taxon>
        <taxon>Leotiomycetes</taxon>
        <taxon>Erysiphales</taxon>
        <taxon>Erysiphaceae</taxon>
        <taxon>Erysiphe</taxon>
    </lineage>
</organism>
<feature type="region of interest" description="Disordered" evidence="6">
    <location>
        <begin position="937"/>
        <end position="988"/>
    </location>
</feature>
<feature type="compositionally biased region" description="Pro residues" evidence="6">
    <location>
        <begin position="85"/>
        <end position="95"/>
    </location>
</feature>
<dbReference type="OrthoDB" id="5337378at2759"/>
<dbReference type="GO" id="GO:0110031">
    <property type="term" value="P:negative regulation of G2/MI transition of meiotic cell cycle"/>
    <property type="evidence" value="ECO:0007669"/>
    <property type="project" value="TreeGrafter"/>
</dbReference>
<keyword evidence="1" id="KW-0808">Transferase</keyword>
<feature type="region of interest" description="Disordered" evidence="6">
    <location>
        <begin position="29"/>
        <end position="67"/>
    </location>
</feature>
<dbReference type="GO" id="GO:0004713">
    <property type="term" value="F:protein tyrosine kinase activity"/>
    <property type="evidence" value="ECO:0007669"/>
    <property type="project" value="TreeGrafter"/>
</dbReference>
<dbReference type="Gene3D" id="3.30.200.20">
    <property type="entry name" value="Phosphorylase Kinase, domain 1"/>
    <property type="match status" value="1"/>
</dbReference>
<feature type="region of interest" description="Disordered" evidence="6">
    <location>
        <begin position="76"/>
        <end position="95"/>
    </location>
</feature>